<reference evidence="2 3" key="1">
    <citation type="journal article" date="2019" name="Int. J. Syst. Evol. Microbiol.">
        <title>The Global Catalogue of Microorganisms (GCM) 10K type strain sequencing project: providing services to taxonomists for standard genome sequencing and annotation.</title>
        <authorList>
            <consortium name="The Broad Institute Genomics Platform"/>
            <consortium name="The Broad Institute Genome Sequencing Center for Infectious Disease"/>
            <person name="Wu L."/>
            <person name="Ma J."/>
        </authorList>
    </citation>
    <scope>NUCLEOTIDE SEQUENCE [LARGE SCALE GENOMIC DNA]</scope>
    <source>
        <strain evidence="2 3">JCM 10303</strain>
    </source>
</reference>
<keyword evidence="3" id="KW-1185">Reference proteome</keyword>
<dbReference type="Proteomes" id="UP001500729">
    <property type="component" value="Unassembled WGS sequence"/>
</dbReference>
<proteinExistence type="predicted"/>
<evidence type="ECO:0000313" key="2">
    <source>
        <dbReference type="EMBL" id="GAA0519800.1"/>
    </source>
</evidence>
<gene>
    <name evidence="2" type="ORF">GCM10009533_18660</name>
</gene>
<name>A0ABN1CIB8_SACER</name>
<feature type="compositionally biased region" description="Basic residues" evidence="1">
    <location>
        <begin position="1"/>
        <end position="11"/>
    </location>
</feature>
<protein>
    <submittedName>
        <fullName evidence="2">Uncharacterized protein</fullName>
    </submittedName>
</protein>
<evidence type="ECO:0000313" key="3">
    <source>
        <dbReference type="Proteomes" id="UP001500729"/>
    </source>
</evidence>
<evidence type="ECO:0000256" key="1">
    <source>
        <dbReference type="SAM" id="MobiDB-lite"/>
    </source>
</evidence>
<comment type="caution">
    <text evidence="2">The sequence shown here is derived from an EMBL/GenBank/DDBJ whole genome shotgun (WGS) entry which is preliminary data.</text>
</comment>
<sequence>MQSATRSRRIRHPVDRGAGATADQLDQRLEAHSAERGCPSEPAPALLSGLAEEADSAGAKSHILITGSHFSGGTATNLLFCYRLWFQC</sequence>
<organism evidence="2 3">
    <name type="scientific">Saccharopolyspora erythraea</name>
    <name type="common">Streptomyces erythraeus</name>
    <dbReference type="NCBI Taxonomy" id="1836"/>
    <lineage>
        <taxon>Bacteria</taxon>
        <taxon>Bacillati</taxon>
        <taxon>Actinomycetota</taxon>
        <taxon>Actinomycetes</taxon>
        <taxon>Pseudonocardiales</taxon>
        <taxon>Pseudonocardiaceae</taxon>
        <taxon>Saccharopolyspora</taxon>
    </lineage>
</organism>
<dbReference type="EMBL" id="BAAAGS010000009">
    <property type="protein sequence ID" value="GAA0519800.1"/>
    <property type="molecule type" value="Genomic_DNA"/>
</dbReference>
<feature type="region of interest" description="Disordered" evidence="1">
    <location>
        <begin position="1"/>
        <end position="25"/>
    </location>
</feature>
<accession>A0ABN1CIB8</accession>